<feature type="non-terminal residue" evidence="1">
    <location>
        <position position="55"/>
    </location>
</feature>
<evidence type="ECO:0000313" key="1">
    <source>
        <dbReference type="EMBL" id="KAG7046842.1"/>
    </source>
</evidence>
<dbReference type="Proteomes" id="UP000699042">
    <property type="component" value="Unassembled WGS sequence"/>
</dbReference>
<accession>A0A9P7R0Z9</accession>
<dbReference type="AlphaFoldDB" id="A0A9P7R0Z9"/>
<reference evidence="1" key="1">
    <citation type="submission" date="2021-05" db="EMBL/GenBank/DDBJ databases">
        <title>Comparative genomics of three Colletotrichum scovillei strains and genetic complementation revealed genes involved fungal growth and virulence on chili pepper.</title>
        <authorList>
            <person name="Hsieh D.-K."/>
            <person name="Chuang S.-C."/>
            <person name="Chen C.-Y."/>
            <person name="Chao Y.-T."/>
            <person name="Lu M.-Y.J."/>
            <person name="Lee M.-H."/>
            <person name="Shih M.-C."/>
        </authorList>
    </citation>
    <scope>NUCLEOTIDE SEQUENCE</scope>
    <source>
        <strain evidence="1">Coll-153</strain>
    </source>
</reference>
<sequence length="55" mass="5825">MLSSGISDTSQTISPTCDQSDLFCKSPKVKASGLGNQLYPYARETNPVVLLTSSS</sequence>
<evidence type="ECO:0000313" key="2">
    <source>
        <dbReference type="Proteomes" id="UP000699042"/>
    </source>
</evidence>
<proteinExistence type="predicted"/>
<dbReference type="EMBL" id="JAESDN010000008">
    <property type="protein sequence ID" value="KAG7046842.1"/>
    <property type="molecule type" value="Genomic_DNA"/>
</dbReference>
<organism evidence="1 2">
    <name type="scientific">Colletotrichum scovillei</name>
    <dbReference type="NCBI Taxonomy" id="1209932"/>
    <lineage>
        <taxon>Eukaryota</taxon>
        <taxon>Fungi</taxon>
        <taxon>Dikarya</taxon>
        <taxon>Ascomycota</taxon>
        <taxon>Pezizomycotina</taxon>
        <taxon>Sordariomycetes</taxon>
        <taxon>Hypocreomycetidae</taxon>
        <taxon>Glomerellales</taxon>
        <taxon>Glomerellaceae</taxon>
        <taxon>Colletotrichum</taxon>
        <taxon>Colletotrichum acutatum species complex</taxon>
    </lineage>
</organism>
<protein>
    <submittedName>
        <fullName evidence="1">Uncharacterized protein</fullName>
    </submittedName>
</protein>
<name>A0A9P7R0Z9_9PEZI</name>
<gene>
    <name evidence="1" type="ORF">JMJ77_015060</name>
</gene>
<comment type="caution">
    <text evidence="1">The sequence shown here is derived from an EMBL/GenBank/DDBJ whole genome shotgun (WGS) entry which is preliminary data.</text>
</comment>
<keyword evidence="2" id="KW-1185">Reference proteome</keyword>